<evidence type="ECO:0000313" key="1">
    <source>
        <dbReference type="EMBL" id="AJR04809.1"/>
    </source>
</evidence>
<organism evidence="1 2">
    <name type="scientific">Siansivirga zeaxanthinifaciens CC-SAMT-1</name>
    <dbReference type="NCBI Taxonomy" id="1454006"/>
    <lineage>
        <taxon>Bacteria</taxon>
        <taxon>Pseudomonadati</taxon>
        <taxon>Bacteroidota</taxon>
        <taxon>Flavobacteriia</taxon>
        <taxon>Flavobacteriales</taxon>
        <taxon>Flavobacteriaceae</taxon>
        <taxon>Siansivirga</taxon>
    </lineage>
</organism>
<sequence>MSTDTMATKTPPGTQINPKNVTITPLNSQISFSYNATSVKPLPPLVQVSFSPDGNLQISNIVFIAASENAVITSVYQESVISDEGTTQLDFFIDYDAPEESFQTFNAFRVDFVIQNPPSDLQQIETYLWDEDPVGSRGTITVIDGKGSN</sequence>
<evidence type="ECO:0000313" key="2">
    <source>
        <dbReference type="Proteomes" id="UP000032229"/>
    </source>
</evidence>
<name>A0A0C5WI18_9FLAO</name>
<proteinExistence type="predicted"/>
<gene>
    <name evidence="1" type="ORF">AW14_06370</name>
</gene>
<dbReference type="Proteomes" id="UP000032229">
    <property type="component" value="Chromosome"/>
</dbReference>
<dbReference type="OrthoDB" id="1261979at2"/>
<dbReference type="KEGG" id="sze:AW14_06370"/>
<reference evidence="1 2" key="1">
    <citation type="submission" date="2014-02" db="EMBL/GenBank/DDBJ databases">
        <authorList>
            <person name="Young C.-C."/>
            <person name="Hameed A."/>
            <person name="Huang H.-C."/>
            <person name="Shahina M."/>
        </authorList>
    </citation>
    <scope>NUCLEOTIDE SEQUENCE [LARGE SCALE GENOMIC DNA]</scope>
    <source>
        <strain evidence="1 2">CC-SAMT-1</strain>
    </source>
</reference>
<dbReference type="EMBL" id="CP007202">
    <property type="protein sequence ID" value="AJR04809.1"/>
    <property type="molecule type" value="Genomic_DNA"/>
</dbReference>
<protein>
    <submittedName>
        <fullName evidence="1">Uncharacterized protein</fullName>
    </submittedName>
</protein>
<dbReference type="HOGENOM" id="CLU_1748399_0_0_10"/>
<dbReference type="RefSeq" id="WP_044638029.1">
    <property type="nucleotide sequence ID" value="NZ_CP007202.1"/>
</dbReference>
<accession>A0A0C5WI18</accession>
<keyword evidence="2" id="KW-1185">Reference proteome</keyword>
<dbReference type="AlphaFoldDB" id="A0A0C5WI18"/>
<dbReference type="STRING" id="1454006.AW14_06370"/>